<dbReference type="Proteomes" id="UP000306229">
    <property type="component" value="Chromosome"/>
</dbReference>
<feature type="transmembrane region" description="Helical" evidence="3">
    <location>
        <begin position="130"/>
        <end position="151"/>
    </location>
</feature>
<dbReference type="InterPro" id="IPR001433">
    <property type="entry name" value="OxRdtase_FAD/NAD-bd"/>
</dbReference>
<organism evidence="6 7">
    <name type="scientific">Aureibaculum algae</name>
    <dbReference type="NCBI Taxonomy" id="2584122"/>
    <lineage>
        <taxon>Bacteria</taxon>
        <taxon>Pseudomonadati</taxon>
        <taxon>Bacteroidota</taxon>
        <taxon>Flavobacteriia</taxon>
        <taxon>Flavobacteriales</taxon>
        <taxon>Flavobacteriaceae</taxon>
        <taxon>Aureibaculum</taxon>
    </lineage>
</organism>
<dbReference type="GO" id="GO:0010181">
    <property type="term" value="F:FMN binding"/>
    <property type="evidence" value="ECO:0007669"/>
    <property type="project" value="InterPro"/>
</dbReference>
<dbReference type="InterPro" id="IPR029039">
    <property type="entry name" value="Flavoprotein-like_sf"/>
</dbReference>
<feature type="domain" description="Flavodoxin-like" evidence="4">
    <location>
        <begin position="340"/>
        <end position="479"/>
    </location>
</feature>
<dbReference type="RefSeq" id="WP_138948050.1">
    <property type="nucleotide sequence ID" value="NZ_CP040749.1"/>
</dbReference>
<dbReference type="Pfam" id="PF00175">
    <property type="entry name" value="NAD_binding_1"/>
    <property type="match status" value="1"/>
</dbReference>
<dbReference type="PANTHER" id="PTHR19384">
    <property type="entry name" value="NITRIC OXIDE SYNTHASE-RELATED"/>
    <property type="match status" value="1"/>
</dbReference>
<dbReference type="PRINTS" id="PR00371">
    <property type="entry name" value="FPNCR"/>
</dbReference>
<feature type="transmembrane region" description="Helical" evidence="3">
    <location>
        <begin position="177"/>
        <end position="197"/>
    </location>
</feature>
<dbReference type="Gene3D" id="2.40.30.10">
    <property type="entry name" value="Translation factors"/>
    <property type="match status" value="1"/>
</dbReference>
<dbReference type="AlphaFoldDB" id="A0A5B7TPK0"/>
<protein>
    <recommendedName>
        <fullName evidence="2">NADPH--hemoprotein reductase</fullName>
        <ecNumber evidence="2">1.6.2.4</ecNumber>
    </recommendedName>
</protein>
<dbReference type="InterPro" id="IPR017927">
    <property type="entry name" value="FAD-bd_FR_type"/>
</dbReference>
<dbReference type="GO" id="GO:0009725">
    <property type="term" value="P:response to hormone"/>
    <property type="evidence" value="ECO:0007669"/>
    <property type="project" value="TreeGrafter"/>
</dbReference>
<sequence>MTLSVWRYSHLVLAVSSSIFILLASITGIILAFEPISNRVQPYTTNNLNEITVAEIATTLRENYTEIISLEIDKNDWVTASIIDGEGNNEIFYINPKTGENLGKPTETNSIFQFATNLHRSLFLKSIGRFFIGLTSLLLFLISITGIFLIFKKQGGFRGFFRPIVKEKFNPYYHTLFGRWLLIPILIITISGVYLSLEQFAIIPKSKIVHQEDTLFAEESLLTLSQFEIFNNTKLSDVRKIEFPFAEFPDSYFLLQLKNKEVLVNQFNGTIVSEFNYPFTALISYYSLILHTGQASILWSIILLLACIGILFFMYSGFSIALQRRKSRIKNRFKKDACEYVILIGSENGNTFHFANALHSELIRLGKKSFLAELNSYKSYKNMQQLVVMTATYGKGEAPTNAKKFNALLQTHQQGKPFDYSVVGFGSLAYPDFCQFAYDVDDMLQQHANSNRLDNVFTINNQSLESFNQWLLQWKDKENLDIRLPSTVINKKKRKTYTFEVTKNTKADEQSDNTFLIQLKVTLGKVRFKSGDLLSIVSDKDHRERLYSIGKSDGNTILISVKLHDKGYISNRLNNLNIGDKIECSIVKNKGFRLPKKAKNVVLIATGTGIGPYLGMMHENNKKSDLHLYWGGRKKESFNLYKKEIDAQLEKGNLVSLRLALSQEQKEKLYIQHVLKEDGEKISEILKNKGVVMICGSVVMQKEVTNMLDEICKKYLKKSLSYYQNKSAVLMDCY</sequence>
<accession>A0A5B7TPK0</accession>
<dbReference type="GO" id="GO:0050660">
    <property type="term" value="F:flavin adenine dinucleotide binding"/>
    <property type="evidence" value="ECO:0007669"/>
    <property type="project" value="TreeGrafter"/>
</dbReference>
<dbReference type="GO" id="GO:0007263">
    <property type="term" value="P:nitric oxide mediated signal transduction"/>
    <property type="evidence" value="ECO:0007669"/>
    <property type="project" value="TreeGrafter"/>
</dbReference>
<dbReference type="SUPFAM" id="SSF52218">
    <property type="entry name" value="Flavoproteins"/>
    <property type="match status" value="1"/>
</dbReference>
<dbReference type="Pfam" id="PF03929">
    <property type="entry name" value="PepSY_TM"/>
    <property type="match status" value="1"/>
</dbReference>
<dbReference type="GO" id="GO:0004517">
    <property type="term" value="F:nitric-oxide synthase activity"/>
    <property type="evidence" value="ECO:0007669"/>
    <property type="project" value="TreeGrafter"/>
</dbReference>
<evidence type="ECO:0000256" key="1">
    <source>
        <dbReference type="ARBA" id="ARBA00022630"/>
    </source>
</evidence>
<feature type="transmembrane region" description="Helical" evidence="3">
    <location>
        <begin position="12"/>
        <end position="33"/>
    </location>
</feature>
<dbReference type="GO" id="GO:0006809">
    <property type="term" value="P:nitric oxide biosynthetic process"/>
    <property type="evidence" value="ECO:0007669"/>
    <property type="project" value="TreeGrafter"/>
</dbReference>
<name>A0A5B7TPK0_9FLAO</name>
<dbReference type="GO" id="GO:0005886">
    <property type="term" value="C:plasma membrane"/>
    <property type="evidence" value="ECO:0007669"/>
    <property type="project" value="TreeGrafter"/>
</dbReference>
<dbReference type="InterPro" id="IPR005625">
    <property type="entry name" value="PepSY-ass_TM"/>
</dbReference>
<keyword evidence="3" id="KW-0812">Transmembrane</keyword>
<dbReference type="InterPro" id="IPR001709">
    <property type="entry name" value="Flavoprot_Pyr_Nucl_cyt_Rdtase"/>
</dbReference>
<dbReference type="GO" id="GO:0006527">
    <property type="term" value="P:L-arginine catabolic process"/>
    <property type="evidence" value="ECO:0007669"/>
    <property type="project" value="TreeGrafter"/>
</dbReference>
<dbReference type="EMBL" id="CP040749">
    <property type="protein sequence ID" value="QCX37093.1"/>
    <property type="molecule type" value="Genomic_DNA"/>
</dbReference>
<dbReference type="Gene3D" id="3.40.50.80">
    <property type="entry name" value="Nucleotide-binding domain of ferredoxin-NADP reductase (FNR) module"/>
    <property type="match status" value="1"/>
</dbReference>
<keyword evidence="3" id="KW-1133">Transmembrane helix</keyword>
<dbReference type="PROSITE" id="PS51384">
    <property type="entry name" value="FAD_FR"/>
    <property type="match status" value="1"/>
</dbReference>
<dbReference type="SUPFAM" id="SSF63380">
    <property type="entry name" value="Riboflavin synthase domain-like"/>
    <property type="match status" value="1"/>
</dbReference>
<evidence type="ECO:0000313" key="7">
    <source>
        <dbReference type="Proteomes" id="UP000306229"/>
    </source>
</evidence>
<evidence type="ECO:0000259" key="5">
    <source>
        <dbReference type="PROSITE" id="PS51384"/>
    </source>
</evidence>
<keyword evidence="1" id="KW-0285">Flavoprotein</keyword>
<dbReference type="GO" id="GO:0032496">
    <property type="term" value="P:response to lipopolysaccharide"/>
    <property type="evidence" value="ECO:0007669"/>
    <property type="project" value="TreeGrafter"/>
</dbReference>
<dbReference type="PROSITE" id="PS50902">
    <property type="entry name" value="FLAVODOXIN_LIKE"/>
    <property type="match status" value="1"/>
</dbReference>
<keyword evidence="7" id="KW-1185">Reference proteome</keyword>
<evidence type="ECO:0000259" key="4">
    <source>
        <dbReference type="PROSITE" id="PS50902"/>
    </source>
</evidence>
<gene>
    <name evidence="6" type="ORF">FF125_01060</name>
</gene>
<evidence type="ECO:0000313" key="6">
    <source>
        <dbReference type="EMBL" id="QCX37093.1"/>
    </source>
</evidence>
<dbReference type="InterPro" id="IPR008254">
    <property type="entry name" value="Flavodoxin/NO_synth"/>
</dbReference>
<dbReference type="GO" id="GO:0005829">
    <property type="term" value="C:cytosol"/>
    <property type="evidence" value="ECO:0007669"/>
    <property type="project" value="TreeGrafter"/>
</dbReference>
<feature type="domain" description="FAD-binding FR-type" evidence="5">
    <location>
        <begin position="494"/>
        <end position="595"/>
    </location>
</feature>
<dbReference type="InterPro" id="IPR039261">
    <property type="entry name" value="FNR_nucleotide-bd"/>
</dbReference>
<dbReference type="KEGG" id="fbe:FF125_01060"/>
<reference evidence="6 7" key="1">
    <citation type="submission" date="2019-05" db="EMBL/GenBank/DDBJ databases">
        <title>Algicella ahnfeltiae gen. nov., sp. nov., a novel marine bacterium of the family Flavobacteriaceae isolated from a red alga.</title>
        <authorList>
            <person name="Nedashkovskaya O.I."/>
            <person name="Kukhlevskiy A.D."/>
            <person name="Kim S.-G."/>
            <person name="Zhukova N.V."/>
            <person name="Mikhailov V.V."/>
        </authorList>
    </citation>
    <scope>NUCLEOTIDE SEQUENCE [LARGE SCALE GENOMIC DNA]</scope>
    <source>
        <strain evidence="6 7">10Alg115</strain>
    </source>
</reference>
<dbReference type="OrthoDB" id="9789468at2"/>
<keyword evidence="3" id="KW-0472">Membrane</keyword>
<proteinExistence type="predicted"/>
<dbReference type="EC" id="1.6.2.4" evidence="2"/>
<dbReference type="InterPro" id="IPR017938">
    <property type="entry name" value="Riboflavin_synthase-like_b-brl"/>
</dbReference>
<evidence type="ECO:0000256" key="3">
    <source>
        <dbReference type="SAM" id="Phobius"/>
    </source>
</evidence>
<evidence type="ECO:0000256" key="2">
    <source>
        <dbReference type="ARBA" id="ARBA00023797"/>
    </source>
</evidence>
<feature type="transmembrane region" description="Helical" evidence="3">
    <location>
        <begin position="297"/>
        <end position="322"/>
    </location>
</feature>
<dbReference type="Gene3D" id="3.40.50.360">
    <property type="match status" value="1"/>
</dbReference>
<dbReference type="SUPFAM" id="SSF52343">
    <property type="entry name" value="Ferredoxin reductase-like, C-terminal NADP-linked domain"/>
    <property type="match status" value="1"/>
</dbReference>
<dbReference type="Pfam" id="PF00258">
    <property type="entry name" value="Flavodoxin_1"/>
    <property type="match status" value="1"/>
</dbReference>
<dbReference type="PANTHER" id="PTHR19384:SF17">
    <property type="entry name" value="NADPH--CYTOCHROME P450 REDUCTASE"/>
    <property type="match status" value="1"/>
</dbReference>